<keyword evidence="2" id="KW-1185">Reference proteome</keyword>
<dbReference type="KEGG" id="jde:Jden_2179"/>
<dbReference type="HOGENOM" id="CLU_426855_0_0_11"/>
<reference evidence="1 2" key="1">
    <citation type="journal article" date="2009" name="Stand. Genomic Sci.">
        <title>Complete genome sequence of Jonesia denitrificans type strain (Prevot 55134).</title>
        <authorList>
            <person name="Pukall R."/>
            <person name="Gehrich-Schroter G."/>
            <person name="Lapidus A."/>
            <person name="Nolan M."/>
            <person name="Glavina Del Rio T."/>
            <person name="Lucas S."/>
            <person name="Chen F."/>
            <person name="Tice H."/>
            <person name="Pitluck S."/>
            <person name="Cheng J.F."/>
            <person name="Copeland A."/>
            <person name="Saunders E."/>
            <person name="Brettin T."/>
            <person name="Detter J.C."/>
            <person name="Bruce D."/>
            <person name="Goodwin L."/>
            <person name="Pati A."/>
            <person name="Ivanova N."/>
            <person name="Mavromatis K."/>
            <person name="Ovchinnikova G."/>
            <person name="Chen A."/>
            <person name="Palaniappan K."/>
            <person name="Land M."/>
            <person name="Hauser L."/>
            <person name="Chang Y.J."/>
            <person name="Jeffries C.D."/>
            <person name="Chain P."/>
            <person name="Goker M."/>
            <person name="Bristow J."/>
            <person name="Eisen J.A."/>
            <person name="Markowitz V."/>
            <person name="Hugenholtz P."/>
            <person name="Kyrpides N.C."/>
            <person name="Klenk H.P."/>
            <person name="Han C."/>
        </authorList>
    </citation>
    <scope>NUCLEOTIDE SEQUENCE [LARGE SCALE GENOMIC DNA]</scope>
    <source>
        <strain evidence="2">ATCC 14870 / DSM 20603 / BCRC 15368 / CIP 55.134 / JCM 11481 / NBRC 15587 / NCTC 10816 / Prevot 55134</strain>
    </source>
</reference>
<protein>
    <recommendedName>
        <fullName evidence="3">Minor tail protein</fullName>
    </recommendedName>
</protein>
<dbReference type="Proteomes" id="UP000000628">
    <property type="component" value="Chromosome"/>
</dbReference>
<evidence type="ECO:0000313" key="2">
    <source>
        <dbReference type="Proteomes" id="UP000000628"/>
    </source>
</evidence>
<dbReference type="OrthoDB" id="3192509at2"/>
<name>C7R1I1_JONDD</name>
<dbReference type="Gene3D" id="2.60.120.260">
    <property type="entry name" value="Galactose-binding domain-like"/>
    <property type="match status" value="1"/>
</dbReference>
<dbReference type="RefSeq" id="WP_015772444.1">
    <property type="nucleotide sequence ID" value="NC_013174.1"/>
</dbReference>
<proteinExistence type="predicted"/>
<dbReference type="AlphaFoldDB" id="C7R1I1"/>
<evidence type="ECO:0008006" key="3">
    <source>
        <dbReference type="Google" id="ProtNLM"/>
    </source>
</evidence>
<evidence type="ECO:0000313" key="1">
    <source>
        <dbReference type="EMBL" id="ACV09816.1"/>
    </source>
</evidence>
<sequence length="641" mass="67901">MQIDFDERLAASTVIVDGREWCQGTLTNLALNPSFEAAGSTVEVARNRIPNPRAVSAGSAIPWTTVNGTATWETGSGLTGGLPDTFRRLVATASMAGWYGVVTGLVSSGETLTLRRLVRTSRACTVRLGLEGAGMPTPMYSPYIPVPAGEWTWVTFTLTLPTLVSGSPVVLMCYAYGLEGGDVLDQTAASIDQHTTYLDFSYSPDPDLTPSSVGAANNSASILSAPAPAGIGQQPGRYCIQSGAWANSGGKSLRITRTGFAEQAAAGAIIWTPAGGDVGKTFTAAVWCRPQDGYDSSQDIVLGDRVSRGLYVLLNAGTYRTQAEPVGEAQLLRLTFTVEDVSHTLRVGGGGTVGQTIRYDDFTIVQGEHPDLMPFHGSTVNPEWPGVAYAWTGTPDASTSTRTTPTIDRIEVDRDPGTGWVPVRGGRREVINGFVALTDHEMPLHQDVRYRVAGYSGDMYVGAFTGTVNTSIPGWCGVFVKIPANPNATVMVDPTNSVDIDSSTQGGSYDIAAGSSIAVAAWSGVNASRFTLNALTKTDGDSAQMRALLQKNRVVLLQGPDWAPFPPGWYYVESVSEGLRGDGAIKQGRKWSLSLVSTGVPSGDTAGVAGASWNQIRAKYATWDELKTANATWFDVLQGGN</sequence>
<accession>C7R1I1</accession>
<dbReference type="EMBL" id="CP001706">
    <property type="protein sequence ID" value="ACV09816.1"/>
    <property type="molecule type" value="Genomic_DNA"/>
</dbReference>
<organism evidence="1 2">
    <name type="scientific">Jonesia denitrificans (strain ATCC 14870 / DSM 20603 / BCRC 15368 / CIP 55.134 / JCM 11481 / NBRC 15587 / NCTC 10816 / Prevot 55134)</name>
    <name type="common">Listeria denitrificans</name>
    <dbReference type="NCBI Taxonomy" id="471856"/>
    <lineage>
        <taxon>Bacteria</taxon>
        <taxon>Bacillati</taxon>
        <taxon>Actinomycetota</taxon>
        <taxon>Actinomycetes</taxon>
        <taxon>Micrococcales</taxon>
        <taxon>Jonesiaceae</taxon>
        <taxon>Jonesia</taxon>
    </lineage>
</organism>
<gene>
    <name evidence="1" type="ordered locus">Jden_2179</name>
</gene>
<dbReference type="STRING" id="471856.Jden_2179"/>